<dbReference type="AlphaFoldDB" id="V2Q0Q8"/>
<evidence type="ECO:0000313" key="1">
    <source>
        <dbReference type="EMBL" id="USF24229.1"/>
    </source>
</evidence>
<sequence length="113" mass="12578">MITKFELINPMETIAPRNGKGVSYNFPYEILKGLSGTVKAFNHMRLDENSAIGYHQHIDDLEIYIITEGTGIYNDNGKEVEVTVNDVMLCNKGEYHGIASKNGKLDFIAVIIG</sequence>
<reference evidence="1" key="3">
    <citation type="submission" date="2022-06" db="EMBL/GenBank/DDBJ databases">
        <title>Resources to Facilitate Use of the Altered Schaedler Flora (ASF) Mouse Model to Study Microbiome Function.</title>
        <authorList>
            <person name="Proctor A."/>
            <person name="Parvinroo S."/>
            <person name="Richie T."/>
            <person name="Jia X."/>
            <person name="Lee S.T.M."/>
            <person name="Karp P.D."/>
            <person name="Paley S."/>
            <person name="Kostic A.D."/>
            <person name="Pierre J.F."/>
            <person name="Wannemuehler M.J."/>
            <person name="Phillips G.J."/>
        </authorList>
    </citation>
    <scope>NUCLEOTIDE SEQUENCE</scope>
    <source>
        <strain evidence="1">ASF457</strain>
    </source>
</reference>
<proteinExistence type="predicted"/>
<gene>
    <name evidence="1" type="ORF">N508_001312</name>
</gene>
<keyword evidence="2" id="KW-1185">Reference proteome</keyword>
<evidence type="ECO:0000313" key="2">
    <source>
        <dbReference type="Proteomes" id="UP000017429"/>
    </source>
</evidence>
<dbReference type="InterPro" id="IPR011051">
    <property type="entry name" value="RmlC_Cupin_sf"/>
</dbReference>
<dbReference type="eggNOG" id="COG0662">
    <property type="taxonomic scope" value="Bacteria"/>
</dbReference>
<dbReference type="SUPFAM" id="SSF51182">
    <property type="entry name" value="RmlC-like cupins"/>
    <property type="match status" value="1"/>
</dbReference>
<dbReference type="InterPro" id="IPR013096">
    <property type="entry name" value="Cupin_2"/>
</dbReference>
<dbReference type="Pfam" id="PF07883">
    <property type="entry name" value="Cupin_2"/>
    <property type="match status" value="1"/>
</dbReference>
<name>V2Q0Q8_9BACT</name>
<dbReference type="InterPro" id="IPR014710">
    <property type="entry name" value="RmlC-like_jellyroll"/>
</dbReference>
<dbReference type="OrthoDB" id="9797047at2"/>
<dbReference type="KEGG" id="msch:N508_001312"/>
<dbReference type="Gene3D" id="2.60.120.10">
    <property type="entry name" value="Jelly Rolls"/>
    <property type="match status" value="1"/>
</dbReference>
<accession>V2Q0Q8</accession>
<dbReference type="Proteomes" id="UP000017429">
    <property type="component" value="Chromosome"/>
</dbReference>
<reference evidence="1" key="2">
    <citation type="submission" date="2022-05" db="EMBL/GenBank/DDBJ databases">
        <authorList>
            <person name="Proctor A.L."/>
            <person name="Phillips G.J."/>
            <person name="Wannemuehler M.J."/>
        </authorList>
    </citation>
    <scope>NUCLEOTIDE SEQUENCE</scope>
    <source>
        <strain evidence="1">ASF457</strain>
    </source>
</reference>
<protein>
    <submittedName>
        <fullName evidence="1">Oxalate-binding protein</fullName>
    </submittedName>
</protein>
<organism evidence="1 2">
    <name type="scientific">Mucispirillum schaedleri ASF457</name>
    <dbReference type="NCBI Taxonomy" id="1379858"/>
    <lineage>
        <taxon>Bacteria</taxon>
        <taxon>Pseudomonadati</taxon>
        <taxon>Deferribacterota</taxon>
        <taxon>Deferribacteres</taxon>
        <taxon>Deferribacterales</taxon>
        <taxon>Mucispirillaceae</taxon>
        <taxon>Mucispirillum</taxon>
    </lineage>
</organism>
<dbReference type="RefSeq" id="WP_023275597.1">
    <property type="nucleotide sequence ID" value="NZ_CP097562.1"/>
</dbReference>
<dbReference type="EMBL" id="CP097562">
    <property type="protein sequence ID" value="USF24229.1"/>
    <property type="molecule type" value="Genomic_DNA"/>
</dbReference>
<reference evidence="1" key="1">
    <citation type="journal article" date="2014" name="Genome Announc.">
        <title>Draft genome sequences of the altered schaedler flora, a defined bacterial community from gnotobiotic mice.</title>
        <authorList>
            <person name="Wannemuehler M.J."/>
            <person name="Overstreet A.M."/>
            <person name="Ward D.V."/>
            <person name="Phillips G.J."/>
        </authorList>
    </citation>
    <scope>NUCLEOTIDE SEQUENCE</scope>
    <source>
        <strain evidence="1">ASF457</strain>
    </source>
</reference>